<sequence>MCEGEMVQILERHGLSFGKDTNAETNFKQTVYMLELPKNDVETLKTSLFIMRETASELTLIKRQLSVNYPLSPRRFVRGRRSILTCSMTGLALFYETAMS</sequence>
<protein>
    <submittedName>
        <fullName evidence="1">Peptidase</fullName>
    </submittedName>
</protein>
<reference evidence="2" key="1">
    <citation type="submission" date="2014-09" db="EMBL/GenBank/DDBJ databases">
        <title>Vibrio variabilis JCM 19239. (C206) whole genome shotgun sequence.</title>
        <authorList>
            <person name="Sawabe T."/>
            <person name="Meirelles P."/>
            <person name="Nakanishi M."/>
            <person name="Sayaka M."/>
            <person name="Hattori M."/>
            <person name="Ohkuma M."/>
        </authorList>
    </citation>
    <scope>NUCLEOTIDE SEQUENCE [LARGE SCALE GENOMIC DNA]</scope>
    <source>
        <strain evidence="2">JCM 19239</strain>
    </source>
</reference>
<evidence type="ECO:0000313" key="1">
    <source>
        <dbReference type="EMBL" id="GAL29098.1"/>
    </source>
</evidence>
<dbReference type="EMBL" id="BBMS01000057">
    <property type="protein sequence ID" value="GAL29098.1"/>
    <property type="molecule type" value="Genomic_DNA"/>
</dbReference>
<dbReference type="Gene3D" id="3.30.830.10">
    <property type="entry name" value="Metalloenzyme, LuxS/M16 peptidase-like"/>
    <property type="match status" value="1"/>
</dbReference>
<comment type="caution">
    <text evidence="1">The sequence shown here is derived from an EMBL/GenBank/DDBJ whole genome shotgun (WGS) entry which is preliminary data.</text>
</comment>
<gene>
    <name evidence="1" type="ORF">JCM19239_7146</name>
</gene>
<evidence type="ECO:0000313" key="2">
    <source>
        <dbReference type="Proteomes" id="UP000029223"/>
    </source>
</evidence>
<organism evidence="1 2">
    <name type="scientific">Vibrio variabilis</name>
    <dbReference type="NCBI Taxonomy" id="990271"/>
    <lineage>
        <taxon>Bacteria</taxon>
        <taxon>Pseudomonadati</taxon>
        <taxon>Pseudomonadota</taxon>
        <taxon>Gammaproteobacteria</taxon>
        <taxon>Vibrionales</taxon>
        <taxon>Vibrionaceae</taxon>
        <taxon>Vibrio</taxon>
    </lineage>
</organism>
<dbReference type="Proteomes" id="UP000029223">
    <property type="component" value="Unassembled WGS sequence"/>
</dbReference>
<proteinExistence type="predicted"/>
<name>A0ABQ0JK12_9VIBR</name>
<keyword evidence="2" id="KW-1185">Reference proteome</keyword>
<accession>A0ABQ0JK12</accession>